<evidence type="ECO:0000313" key="1">
    <source>
        <dbReference type="EMBL" id="MDR0191986.1"/>
    </source>
</evidence>
<organism evidence="1 2">
    <name type="scientific">Pseudomonas yamanorum</name>
    <dbReference type="NCBI Taxonomy" id="515393"/>
    <lineage>
        <taxon>Bacteria</taxon>
        <taxon>Pseudomonadati</taxon>
        <taxon>Pseudomonadota</taxon>
        <taxon>Gammaproteobacteria</taxon>
        <taxon>Pseudomonadales</taxon>
        <taxon>Pseudomonadaceae</taxon>
        <taxon>Pseudomonas</taxon>
    </lineage>
</organism>
<gene>
    <name evidence="1" type="ORF">RCO22_23855</name>
</gene>
<evidence type="ECO:0000313" key="2">
    <source>
        <dbReference type="Proteomes" id="UP001224477"/>
    </source>
</evidence>
<comment type="caution">
    <text evidence="1">The sequence shown here is derived from an EMBL/GenBank/DDBJ whole genome shotgun (WGS) entry which is preliminary data.</text>
</comment>
<protein>
    <submittedName>
        <fullName evidence="1">Type VI secretion system contractile sheath small subunit</fullName>
    </submittedName>
</protein>
<dbReference type="InterPro" id="IPR008312">
    <property type="entry name" value="T6SS_TssB1"/>
</dbReference>
<dbReference type="Proteomes" id="UP001224477">
    <property type="component" value="Unassembled WGS sequence"/>
</dbReference>
<sequence length="76" mass="8409">MPLSRDTVNVSYILQPKLDRLMELRDALVVLKGPLANDPSLRENVQNLLINEETNDRVLGKIGSPLPPPIRLIPAG</sequence>
<dbReference type="EMBL" id="JAVGXC010000030">
    <property type="protein sequence ID" value="MDR0191986.1"/>
    <property type="molecule type" value="Genomic_DNA"/>
</dbReference>
<proteinExistence type="predicted"/>
<dbReference type="GeneID" id="93510742"/>
<dbReference type="RefSeq" id="WP_093197022.1">
    <property type="nucleotide sequence ID" value="NZ_CP143576.1"/>
</dbReference>
<name>A0ABU1CXI0_9PSED</name>
<reference evidence="1 2" key="1">
    <citation type="journal article" date="2023" name="Microbiol. Resour. Announc.">
        <title>Whole-genome sequence of Pseudomonas yamanorum OLsAu1 isolated from the edible ectomycorrhizal mushroom Lactarius sp. section Deliciosi.</title>
        <authorList>
            <person name="Ramirez-Mendoza R."/>
            <person name="Angeles-Argaiz R.E."/>
            <person name="Hernandez-Oaxaca D."/>
            <person name="Aguirre-Beltran L."/>
            <person name="Almaraz-Suarez J."/>
            <person name="Perez-Moreno J."/>
        </authorList>
    </citation>
    <scope>NUCLEOTIDE SEQUENCE [LARGE SCALE GENOMIC DNA]</scope>
    <source>
        <strain evidence="1 2">OLsAu1</strain>
    </source>
</reference>
<dbReference type="Pfam" id="PF05591">
    <property type="entry name" value="T6SS_VipA"/>
    <property type="match status" value="1"/>
</dbReference>
<accession>A0ABU1CXI0</accession>
<keyword evidence="2" id="KW-1185">Reference proteome</keyword>